<dbReference type="PANTHER" id="PTHR30250:SF10">
    <property type="entry name" value="LIPOPOLYSACCHARIDE BIOSYNTHESIS PROTEIN WZXC"/>
    <property type="match status" value="1"/>
</dbReference>
<evidence type="ECO:0000256" key="5">
    <source>
        <dbReference type="ARBA" id="ARBA00022989"/>
    </source>
</evidence>
<reference evidence="8 9" key="1">
    <citation type="submission" date="2009-03" db="EMBL/GenBank/DDBJ databases">
        <title>Comparison of the complete genome sequences of Rhodococcus erythropolis PR4 and Rhodococcus opacus B4.</title>
        <authorList>
            <person name="Takarada H."/>
            <person name="Sekine M."/>
            <person name="Hosoyama A."/>
            <person name="Yamada R."/>
            <person name="Fujisawa T."/>
            <person name="Omata S."/>
            <person name="Shimizu A."/>
            <person name="Tsukatani N."/>
            <person name="Tanikawa S."/>
            <person name="Fujita N."/>
            <person name="Harayama S."/>
        </authorList>
    </citation>
    <scope>NUCLEOTIDE SEQUENCE [LARGE SCALE GENOMIC DNA]</scope>
    <source>
        <strain evidence="8 9">B4</strain>
    </source>
</reference>
<evidence type="ECO:0000256" key="6">
    <source>
        <dbReference type="ARBA" id="ARBA00023136"/>
    </source>
</evidence>
<keyword evidence="4 7" id="KW-0812">Transmembrane</keyword>
<evidence type="ECO:0000313" key="9">
    <source>
        <dbReference type="Proteomes" id="UP000002212"/>
    </source>
</evidence>
<feature type="transmembrane region" description="Helical" evidence="7">
    <location>
        <begin position="160"/>
        <end position="182"/>
    </location>
</feature>
<name>C1AY46_RHOOB</name>
<evidence type="ECO:0000256" key="4">
    <source>
        <dbReference type="ARBA" id="ARBA00022692"/>
    </source>
</evidence>
<feature type="transmembrane region" description="Helical" evidence="7">
    <location>
        <begin position="426"/>
        <end position="447"/>
    </location>
</feature>
<comment type="subcellular location">
    <subcellularLocation>
        <location evidence="1">Cell membrane</location>
        <topology evidence="1">Multi-pass membrane protein</topology>
    </subcellularLocation>
</comment>
<feature type="transmembrane region" description="Helical" evidence="7">
    <location>
        <begin position="333"/>
        <end position="350"/>
    </location>
</feature>
<feature type="transmembrane region" description="Helical" evidence="7">
    <location>
        <begin position="57"/>
        <end position="82"/>
    </location>
</feature>
<feature type="transmembrane region" description="Helical" evidence="7">
    <location>
        <begin position="370"/>
        <end position="389"/>
    </location>
</feature>
<feature type="transmembrane region" description="Helical" evidence="7">
    <location>
        <begin position="459"/>
        <end position="480"/>
    </location>
</feature>
<dbReference type="HOGENOM" id="CLU_026911_6_0_11"/>
<dbReference type="InterPro" id="IPR050833">
    <property type="entry name" value="Poly_Biosynth_Transport"/>
</dbReference>
<comment type="similarity">
    <text evidence="2">Belongs to the polysaccharide synthase family.</text>
</comment>
<feature type="transmembrane region" description="Helical" evidence="7">
    <location>
        <begin position="266"/>
        <end position="287"/>
    </location>
</feature>
<feature type="transmembrane region" description="Helical" evidence="7">
    <location>
        <begin position="120"/>
        <end position="139"/>
    </location>
</feature>
<evidence type="ECO:0000256" key="7">
    <source>
        <dbReference type="SAM" id="Phobius"/>
    </source>
</evidence>
<keyword evidence="3" id="KW-1003">Cell membrane</keyword>
<evidence type="ECO:0000256" key="2">
    <source>
        <dbReference type="ARBA" id="ARBA00007430"/>
    </source>
</evidence>
<feature type="transmembrane region" description="Helical" evidence="7">
    <location>
        <begin position="94"/>
        <end position="114"/>
    </location>
</feature>
<evidence type="ECO:0000313" key="8">
    <source>
        <dbReference type="EMBL" id="BAH54041.1"/>
    </source>
</evidence>
<dbReference type="PANTHER" id="PTHR30250">
    <property type="entry name" value="PST FAMILY PREDICTED COLANIC ACID TRANSPORTER"/>
    <property type="match status" value="1"/>
</dbReference>
<feature type="transmembrane region" description="Helical" evidence="7">
    <location>
        <begin position="30"/>
        <end position="51"/>
    </location>
</feature>
<feature type="transmembrane region" description="Helical" evidence="7">
    <location>
        <begin position="395"/>
        <end position="414"/>
    </location>
</feature>
<dbReference type="Pfam" id="PF13440">
    <property type="entry name" value="Polysacc_synt_3"/>
    <property type="match status" value="1"/>
</dbReference>
<dbReference type="Proteomes" id="UP000002212">
    <property type="component" value="Chromosome"/>
</dbReference>
<proteinExistence type="inferred from homology"/>
<evidence type="ECO:0000256" key="1">
    <source>
        <dbReference type="ARBA" id="ARBA00004651"/>
    </source>
</evidence>
<feature type="transmembrane region" description="Helical" evidence="7">
    <location>
        <begin position="299"/>
        <end position="321"/>
    </location>
</feature>
<accession>C1AY46</accession>
<dbReference type="EMBL" id="AP011115">
    <property type="protein sequence ID" value="BAH54041.1"/>
    <property type="molecule type" value="Genomic_DNA"/>
</dbReference>
<evidence type="ECO:0000256" key="3">
    <source>
        <dbReference type="ARBA" id="ARBA00022475"/>
    </source>
</evidence>
<dbReference type="STRING" id="632772.ROP_57940"/>
<keyword evidence="5 7" id="KW-1133">Transmembrane helix</keyword>
<dbReference type="PATRIC" id="fig|632772.20.peg.6052"/>
<feature type="transmembrane region" description="Helical" evidence="7">
    <location>
        <begin position="188"/>
        <end position="206"/>
    </location>
</feature>
<keyword evidence="6 7" id="KW-0472">Membrane</keyword>
<sequence>MKTPGGSNASMAEHSGGLARTLRRGAVMSGAGLIITQAVAILQTLVLARLLTPTEVGIFAAGTVLTVLLMDFAGGALTQALIQRQHDVEDAADTVFWVTLGTGLLASVVALVTAPLMGHLFDNALVTLVAAATSGTMLMHAATSVPDALMQRRFQFSRRLIVDPAVAISFAAVSISLATLGFGVWSLVFGYYASLAVWIVASWWLAKWRPGGGRVSYGLWREMAVFAFPLLLEVVVARVRDAVELVLIGHRLNESALGNYRYGRRIAMFPGIAVVQICSYVLFPAFSRISDDPVRFKSAFLRALGWIWLAAVPTAALMVALGEPLTVLLLGEPWRGAGVALAAMAGFGLGEAMNSVSSESMKGAGRADRINWMILAGVLTGLPLLVLLLPLGLAGVGMAISASAIIVGITGLGLARSVVGVSISEIAARMAPPLLASIVAFAVIAPLERFAVHADRLPVLQGIGMICLEGALFALVYLAVLRVLAPSIFAEGVRAARRVLDRIPGVRTSSGANQTPNP</sequence>
<dbReference type="GO" id="GO:0005886">
    <property type="term" value="C:plasma membrane"/>
    <property type="evidence" value="ECO:0007669"/>
    <property type="project" value="UniProtKB-SubCell"/>
</dbReference>
<dbReference type="AlphaFoldDB" id="C1AY46"/>
<protein>
    <submittedName>
        <fullName evidence="8">Putative polysaccharide biosynthesis protein</fullName>
    </submittedName>
</protein>
<gene>
    <name evidence="8" type="ordered locus">ROP_57940</name>
</gene>
<dbReference type="KEGG" id="rop:ROP_57940"/>
<organism evidence="8 9">
    <name type="scientific">Rhodococcus opacus (strain B4)</name>
    <dbReference type="NCBI Taxonomy" id="632772"/>
    <lineage>
        <taxon>Bacteria</taxon>
        <taxon>Bacillati</taxon>
        <taxon>Actinomycetota</taxon>
        <taxon>Actinomycetes</taxon>
        <taxon>Mycobacteriales</taxon>
        <taxon>Nocardiaceae</taxon>
        <taxon>Rhodococcus</taxon>
    </lineage>
</organism>